<evidence type="ECO:0000313" key="2">
    <source>
        <dbReference type="Proteomes" id="UP001601288"/>
    </source>
</evidence>
<organism evidence="1 2">
    <name type="scientific">Streptomyces massasporeus</name>
    <dbReference type="NCBI Taxonomy" id="67324"/>
    <lineage>
        <taxon>Bacteria</taxon>
        <taxon>Bacillati</taxon>
        <taxon>Actinomycetota</taxon>
        <taxon>Actinomycetes</taxon>
        <taxon>Kitasatosporales</taxon>
        <taxon>Streptomycetaceae</taxon>
        <taxon>Streptomyces</taxon>
    </lineage>
</organism>
<dbReference type="EMBL" id="JBIAFP010000007">
    <property type="protein sequence ID" value="MFE9225854.1"/>
    <property type="molecule type" value="Genomic_DNA"/>
</dbReference>
<sequence>MRRARGTADRAAMALVRGGDHAMVRRHRFWHDTAAVVVAHLLAPALPDSPPPECHGTGPVPVL</sequence>
<proteinExistence type="predicted"/>
<dbReference type="RefSeq" id="WP_358286425.1">
    <property type="nucleotide sequence ID" value="NZ_JBEYGJ010000026.1"/>
</dbReference>
<dbReference type="Proteomes" id="UP001601288">
    <property type="component" value="Unassembled WGS sequence"/>
</dbReference>
<accession>A0ABW6LBM2</accession>
<gene>
    <name evidence="1" type="ORF">ACFYM3_14700</name>
</gene>
<protein>
    <submittedName>
        <fullName evidence="1">Uncharacterized protein</fullName>
    </submittedName>
</protein>
<name>A0ABW6LBM2_9ACTN</name>
<evidence type="ECO:0000313" key="1">
    <source>
        <dbReference type="EMBL" id="MFE9225854.1"/>
    </source>
</evidence>
<keyword evidence="2" id="KW-1185">Reference proteome</keyword>
<comment type="caution">
    <text evidence="1">The sequence shown here is derived from an EMBL/GenBank/DDBJ whole genome shotgun (WGS) entry which is preliminary data.</text>
</comment>
<reference evidence="1 2" key="1">
    <citation type="submission" date="2024-10" db="EMBL/GenBank/DDBJ databases">
        <title>The Natural Products Discovery Center: Release of the First 8490 Sequenced Strains for Exploring Actinobacteria Biosynthetic Diversity.</title>
        <authorList>
            <person name="Kalkreuter E."/>
            <person name="Kautsar S.A."/>
            <person name="Yang D."/>
            <person name="Bader C.D."/>
            <person name="Teijaro C.N."/>
            <person name="Fluegel L."/>
            <person name="Davis C.M."/>
            <person name="Simpson J.R."/>
            <person name="Lauterbach L."/>
            <person name="Steele A.D."/>
            <person name="Gui C."/>
            <person name="Meng S."/>
            <person name="Li G."/>
            <person name="Viehrig K."/>
            <person name="Ye F."/>
            <person name="Su P."/>
            <person name="Kiefer A.F."/>
            <person name="Nichols A."/>
            <person name="Cepeda A.J."/>
            <person name="Yan W."/>
            <person name="Fan B."/>
            <person name="Jiang Y."/>
            <person name="Adhikari A."/>
            <person name="Zheng C.-J."/>
            <person name="Schuster L."/>
            <person name="Cowan T.M."/>
            <person name="Smanski M.J."/>
            <person name="Chevrette M.G."/>
            <person name="De Carvalho L.P.S."/>
            <person name="Shen B."/>
        </authorList>
    </citation>
    <scope>NUCLEOTIDE SEQUENCE [LARGE SCALE GENOMIC DNA]</scope>
    <source>
        <strain evidence="1 2">NPDC007066</strain>
    </source>
</reference>